<reference evidence="1" key="1">
    <citation type="submission" date="2019-05" db="EMBL/GenBank/DDBJ databases">
        <title>Annotation for the trematode Paragonimus heterotremus.</title>
        <authorList>
            <person name="Choi Y.-J."/>
        </authorList>
    </citation>
    <scope>NUCLEOTIDE SEQUENCE</scope>
    <source>
        <strain evidence="1">LC</strain>
    </source>
</reference>
<comment type="caution">
    <text evidence="1">The sequence shown here is derived from an EMBL/GenBank/DDBJ whole genome shotgun (WGS) entry which is preliminary data.</text>
</comment>
<dbReference type="Gene3D" id="3.40.50.720">
    <property type="entry name" value="NAD(P)-binding Rossmann-like Domain"/>
    <property type="match status" value="1"/>
</dbReference>
<name>A0A8J4WFF3_9TREM</name>
<evidence type="ECO:0000313" key="1">
    <source>
        <dbReference type="EMBL" id="KAF5398513.1"/>
    </source>
</evidence>
<protein>
    <submittedName>
        <fullName evidence="1">Uncharacterized protein</fullName>
    </submittedName>
</protein>
<sequence>MCNIVGIYHTLPCCSSLTVSLRCSLLLSLLKVANYSSLDACLNLRWPSAESEILPRHVPKGYFVMQVLRRCPSNTSPLTLQHLKSVWKDVAGDLNVDESLLTDEDFLCCCGSSSPSVNAILGGVVSQEIVRAITGKGAPHGNWYYFNGLQCTTTVEWLPNSAISS</sequence>
<gene>
    <name evidence="1" type="ORF">PHET_08337</name>
</gene>
<dbReference type="GO" id="GO:0008641">
    <property type="term" value="F:ubiquitin-like modifier activating enzyme activity"/>
    <property type="evidence" value="ECO:0007669"/>
    <property type="project" value="InterPro"/>
</dbReference>
<dbReference type="Proteomes" id="UP000748531">
    <property type="component" value="Unassembled WGS sequence"/>
</dbReference>
<evidence type="ECO:0000313" key="2">
    <source>
        <dbReference type="Proteomes" id="UP000748531"/>
    </source>
</evidence>
<proteinExistence type="predicted"/>
<dbReference type="InterPro" id="IPR035985">
    <property type="entry name" value="Ubiquitin-activating_enz"/>
</dbReference>
<dbReference type="OrthoDB" id="412647at2759"/>
<dbReference type="AlphaFoldDB" id="A0A8J4WFF3"/>
<dbReference type="SUPFAM" id="SSF69572">
    <property type="entry name" value="Activating enzymes of the ubiquitin-like proteins"/>
    <property type="match status" value="1"/>
</dbReference>
<accession>A0A8J4WFF3</accession>
<keyword evidence="2" id="KW-1185">Reference proteome</keyword>
<dbReference type="EMBL" id="LUCH01004926">
    <property type="protein sequence ID" value="KAF5398513.1"/>
    <property type="molecule type" value="Genomic_DNA"/>
</dbReference>
<organism evidence="1 2">
    <name type="scientific">Paragonimus heterotremus</name>
    <dbReference type="NCBI Taxonomy" id="100268"/>
    <lineage>
        <taxon>Eukaryota</taxon>
        <taxon>Metazoa</taxon>
        <taxon>Spiralia</taxon>
        <taxon>Lophotrochozoa</taxon>
        <taxon>Platyhelminthes</taxon>
        <taxon>Trematoda</taxon>
        <taxon>Digenea</taxon>
        <taxon>Plagiorchiida</taxon>
        <taxon>Troglotremata</taxon>
        <taxon>Troglotrematidae</taxon>
        <taxon>Paragonimus</taxon>
    </lineage>
</organism>